<reference evidence="2" key="1">
    <citation type="submission" date="2023-04" db="EMBL/GenBank/DDBJ databases">
        <authorList>
            <person name="Vijverberg K."/>
            <person name="Xiong W."/>
            <person name="Schranz E."/>
        </authorList>
    </citation>
    <scope>NUCLEOTIDE SEQUENCE</scope>
</reference>
<proteinExistence type="predicted"/>
<evidence type="ECO:0000313" key="2">
    <source>
        <dbReference type="EMBL" id="CAI9262589.1"/>
    </source>
</evidence>
<dbReference type="PANTHER" id="PTHR38926">
    <property type="entry name" value="F-BOX DOMAIN CONTAINING PROTEIN, EXPRESSED"/>
    <property type="match status" value="1"/>
</dbReference>
<dbReference type="Proteomes" id="UP001177003">
    <property type="component" value="Chromosome 0"/>
</dbReference>
<sequence>MASTSSELSMAMKDSPNWLEMPHDLMANILQRLGTKEIVKSAPRVCTTWRRICKDPAMWKVIVIHKSIIDLIKDYDLETPTKQAIDLSCGELIDISIEGFGTDSLLEYIVTR</sequence>
<dbReference type="SUPFAM" id="SSF81383">
    <property type="entry name" value="F-box domain"/>
    <property type="match status" value="1"/>
</dbReference>
<accession>A0AA35Y0U4</accession>
<dbReference type="AlphaFoldDB" id="A0AA35Y0U4"/>
<gene>
    <name evidence="2" type="ORF">LSALG_LOCUS3321</name>
</gene>
<dbReference type="Pfam" id="PF12937">
    <property type="entry name" value="F-box-like"/>
    <property type="match status" value="1"/>
</dbReference>
<name>A0AA35Y0U4_LACSI</name>
<dbReference type="PANTHER" id="PTHR38926:SF2">
    <property type="entry name" value="F-BOX_LRR-REPEAT PROTEIN 21-RELATED"/>
    <property type="match status" value="1"/>
</dbReference>
<dbReference type="CDD" id="cd22164">
    <property type="entry name" value="F-box_AtSKIP19-like"/>
    <property type="match status" value="1"/>
</dbReference>
<organism evidence="2 3">
    <name type="scientific">Lactuca saligna</name>
    <name type="common">Willowleaf lettuce</name>
    <dbReference type="NCBI Taxonomy" id="75948"/>
    <lineage>
        <taxon>Eukaryota</taxon>
        <taxon>Viridiplantae</taxon>
        <taxon>Streptophyta</taxon>
        <taxon>Embryophyta</taxon>
        <taxon>Tracheophyta</taxon>
        <taxon>Spermatophyta</taxon>
        <taxon>Magnoliopsida</taxon>
        <taxon>eudicotyledons</taxon>
        <taxon>Gunneridae</taxon>
        <taxon>Pentapetalae</taxon>
        <taxon>asterids</taxon>
        <taxon>campanulids</taxon>
        <taxon>Asterales</taxon>
        <taxon>Asteraceae</taxon>
        <taxon>Cichorioideae</taxon>
        <taxon>Cichorieae</taxon>
        <taxon>Lactucinae</taxon>
        <taxon>Lactuca</taxon>
    </lineage>
</organism>
<dbReference type="InterPro" id="IPR001810">
    <property type="entry name" value="F-box_dom"/>
</dbReference>
<protein>
    <recommendedName>
        <fullName evidence="1">F-box domain-containing protein</fullName>
    </recommendedName>
</protein>
<dbReference type="EMBL" id="OX465086">
    <property type="protein sequence ID" value="CAI9262589.1"/>
    <property type="molecule type" value="Genomic_DNA"/>
</dbReference>
<dbReference type="Gene3D" id="1.20.1280.50">
    <property type="match status" value="1"/>
</dbReference>
<evidence type="ECO:0000259" key="1">
    <source>
        <dbReference type="PROSITE" id="PS50181"/>
    </source>
</evidence>
<evidence type="ECO:0000313" key="3">
    <source>
        <dbReference type="Proteomes" id="UP001177003"/>
    </source>
</evidence>
<keyword evidence="3" id="KW-1185">Reference proteome</keyword>
<dbReference type="InterPro" id="IPR036047">
    <property type="entry name" value="F-box-like_dom_sf"/>
</dbReference>
<dbReference type="PROSITE" id="PS50181">
    <property type="entry name" value="FBOX"/>
    <property type="match status" value="1"/>
</dbReference>
<feature type="domain" description="F-box" evidence="1">
    <location>
        <begin position="15"/>
        <end position="62"/>
    </location>
</feature>